<dbReference type="InterPro" id="IPR000847">
    <property type="entry name" value="LysR_HTH_N"/>
</dbReference>
<evidence type="ECO:0000256" key="1">
    <source>
        <dbReference type="ARBA" id="ARBA00009437"/>
    </source>
</evidence>
<accession>A0A370KYD4</accession>
<dbReference type="GO" id="GO:0003700">
    <property type="term" value="F:DNA-binding transcription factor activity"/>
    <property type="evidence" value="ECO:0007669"/>
    <property type="project" value="InterPro"/>
</dbReference>
<dbReference type="FunFam" id="1.10.10.10:FF:000001">
    <property type="entry name" value="LysR family transcriptional regulator"/>
    <property type="match status" value="1"/>
</dbReference>
<dbReference type="GO" id="GO:2000142">
    <property type="term" value="P:regulation of DNA-templated transcription initiation"/>
    <property type="evidence" value="ECO:0007669"/>
    <property type="project" value="TreeGrafter"/>
</dbReference>
<keyword evidence="8" id="KW-1185">Reference proteome</keyword>
<evidence type="ECO:0000256" key="3">
    <source>
        <dbReference type="ARBA" id="ARBA00023125"/>
    </source>
</evidence>
<evidence type="ECO:0000256" key="2">
    <source>
        <dbReference type="ARBA" id="ARBA00023015"/>
    </source>
</evidence>
<dbReference type="PANTHER" id="PTHR30293">
    <property type="entry name" value="TRANSCRIPTIONAL REGULATORY PROTEIN NAC-RELATED"/>
    <property type="match status" value="1"/>
</dbReference>
<reference evidence="8" key="1">
    <citation type="submission" date="2018-07" db="EMBL/GenBank/DDBJ databases">
        <authorList>
            <person name="Safronova V.I."/>
            <person name="Chirak E.R."/>
            <person name="Sazanova A.L."/>
        </authorList>
    </citation>
    <scope>NUCLEOTIDE SEQUENCE [LARGE SCALE GENOMIC DNA]</scope>
    <source>
        <strain evidence="8">RCAM04685</strain>
    </source>
</reference>
<dbReference type="PRINTS" id="PR00039">
    <property type="entry name" value="HTHLYSR"/>
</dbReference>
<dbReference type="Proteomes" id="UP000255207">
    <property type="component" value="Unassembled WGS sequence"/>
</dbReference>
<dbReference type="GO" id="GO:0003677">
    <property type="term" value="F:DNA binding"/>
    <property type="evidence" value="ECO:0007669"/>
    <property type="project" value="UniProtKB-KW"/>
</dbReference>
<dbReference type="InterPro" id="IPR036390">
    <property type="entry name" value="WH_DNA-bd_sf"/>
</dbReference>
<evidence type="ECO:0000256" key="4">
    <source>
        <dbReference type="ARBA" id="ARBA00023159"/>
    </source>
</evidence>
<evidence type="ECO:0000313" key="8">
    <source>
        <dbReference type="Proteomes" id="UP000255207"/>
    </source>
</evidence>
<dbReference type="Gene3D" id="3.40.190.290">
    <property type="match status" value="1"/>
</dbReference>
<evidence type="ECO:0000313" key="7">
    <source>
        <dbReference type="EMBL" id="RDJ20003.1"/>
    </source>
</evidence>
<dbReference type="SUPFAM" id="SSF46785">
    <property type="entry name" value="Winged helix' DNA-binding domain"/>
    <property type="match status" value="1"/>
</dbReference>
<dbReference type="PROSITE" id="PS50931">
    <property type="entry name" value="HTH_LYSR"/>
    <property type="match status" value="1"/>
</dbReference>
<dbReference type="AlphaFoldDB" id="A0A370KYD4"/>
<dbReference type="RefSeq" id="WP_114832432.1">
    <property type="nucleotide sequence ID" value="NZ_QQTO01000028.1"/>
</dbReference>
<name>A0A370KYD4_9HYPH</name>
<evidence type="ECO:0000256" key="5">
    <source>
        <dbReference type="ARBA" id="ARBA00023163"/>
    </source>
</evidence>
<comment type="caution">
    <text evidence="7">The sequence shown here is derived from an EMBL/GenBank/DDBJ whole genome shotgun (WGS) entry which is preliminary data.</text>
</comment>
<dbReference type="InterPro" id="IPR005119">
    <property type="entry name" value="LysR_subst-bd"/>
</dbReference>
<comment type="similarity">
    <text evidence="1">Belongs to the LysR transcriptional regulatory family.</text>
</comment>
<dbReference type="Pfam" id="PF03466">
    <property type="entry name" value="LysR_substrate"/>
    <property type="match status" value="1"/>
</dbReference>
<proteinExistence type="inferred from homology"/>
<keyword evidence="5" id="KW-0804">Transcription</keyword>
<dbReference type="EMBL" id="QQTP01000024">
    <property type="protein sequence ID" value="RDJ20003.1"/>
    <property type="molecule type" value="Genomic_DNA"/>
</dbReference>
<dbReference type="Pfam" id="PF00126">
    <property type="entry name" value="HTH_1"/>
    <property type="match status" value="1"/>
</dbReference>
<feature type="domain" description="HTH lysR-type" evidence="6">
    <location>
        <begin position="1"/>
        <end position="58"/>
    </location>
</feature>
<protein>
    <submittedName>
        <fullName evidence="7">LysR family transcriptional regulator</fullName>
    </submittedName>
</protein>
<organism evidence="7 8">
    <name type="scientific">Bosea caraganae</name>
    <dbReference type="NCBI Taxonomy" id="2763117"/>
    <lineage>
        <taxon>Bacteria</taxon>
        <taxon>Pseudomonadati</taxon>
        <taxon>Pseudomonadota</taxon>
        <taxon>Alphaproteobacteria</taxon>
        <taxon>Hyphomicrobiales</taxon>
        <taxon>Boseaceae</taxon>
        <taxon>Bosea</taxon>
    </lineage>
</organism>
<sequence length="307" mass="33380">MNFRQFQYFIGVVDAGSFSRAALSLHVAQPALSLQIANLEEELGTPLLVRSQRGVQTTRAGNIFYQSARAVLNEINQLRQTIEAGEGLAGDVSLGLTTSFSGFFAGPIAAATLGRHPNIRIRIFDSPTHLHEQSLLRGNIDIALLPEDAEVVGVQREPLYRQLLFFVERRTAEVPAAGEIRLQDLVGRRLVLPTDPNPTRTVVERAFLTLGAKPMVAAEANSMATLLSLVEAGVGGAIVAWGGQDSQKFRWSKIVDPEIHHDVSLCSARHLPHSECSAAVQSIVSEIVMETIQSPAWRGGIVLPQRP</sequence>
<dbReference type="InterPro" id="IPR036388">
    <property type="entry name" value="WH-like_DNA-bd_sf"/>
</dbReference>
<keyword evidence="2" id="KW-0805">Transcription regulation</keyword>
<dbReference type="OrthoDB" id="5297263at2"/>
<dbReference type="PANTHER" id="PTHR30293:SF0">
    <property type="entry name" value="NITROGEN ASSIMILATION REGULATORY PROTEIN NAC"/>
    <property type="match status" value="1"/>
</dbReference>
<evidence type="ECO:0000259" key="6">
    <source>
        <dbReference type="PROSITE" id="PS50931"/>
    </source>
</evidence>
<dbReference type="Gene3D" id="1.10.10.10">
    <property type="entry name" value="Winged helix-like DNA-binding domain superfamily/Winged helix DNA-binding domain"/>
    <property type="match status" value="1"/>
</dbReference>
<keyword evidence="4" id="KW-0010">Activator</keyword>
<keyword evidence="3" id="KW-0238">DNA-binding</keyword>
<gene>
    <name evidence="7" type="ORF">DWE98_27075</name>
</gene>
<dbReference type="SUPFAM" id="SSF53850">
    <property type="entry name" value="Periplasmic binding protein-like II"/>
    <property type="match status" value="1"/>
</dbReference>